<evidence type="ECO:0000313" key="2">
    <source>
        <dbReference type="Proteomes" id="UP000199627"/>
    </source>
</evidence>
<reference evidence="2" key="1">
    <citation type="submission" date="2016-10" db="EMBL/GenBank/DDBJ databases">
        <authorList>
            <person name="Varghese N."/>
            <person name="Submissions S."/>
        </authorList>
    </citation>
    <scope>NUCLEOTIDE SEQUENCE [LARGE SCALE GENOMIC DNA]</scope>
    <source>
        <strain evidence="2">DSM 17072</strain>
    </source>
</reference>
<keyword evidence="2" id="KW-1185">Reference proteome</keyword>
<gene>
    <name evidence="1" type="ORF">SAMN05421664_3708</name>
</gene>
<dbReference type="AlphaFoldDB" id="A0A1H1GJ21"/>
<accession>A0A1H1GJ21</accession>
<proteinExistence type="predicted"/>
<evidence type="ECO:0000313" key="1">
    <source>
        <dbReference type="EMBL" id="SDR13200.1"/>
    </source>
</evidence>
<organism evidence="1 2">
    <name type="scientific">Chryseobacterium soldanellicola</name>
    <dbReference type="NCBI Taxonomy" id="311333"/>
    <lineage>
        <taxon>Bacteria</taxon>
        <taxon>Pseudomonadati</taxon>
        <taxon>Bacteroidota</taxon>
        <taxon>Flavobacteriia</taxon>
        <taxon>Flavobacteriales</taxon>
        <taxon>Weeksellaceae</taxon>
        <taxon>Chryseobacterium group</taxon>
        <taxon>Chryseobacterium</taxon>
    </lineage>
</organism>
<sequence>MTKVRISEKDKVAKSGKDVAKTENRFYCRIYPKRKPTESKLPVRKNKN</sequence>
<dbReference type="Proteomes" id="UP000199627">
    <property type="component" value="Unassembled WGS sequence"/>
</dbReference>
<protein>
    <submittedName>
        <fullName evidence="1">Uncharacterized protein</fullName>
    </submittedName>
</protein>
<dbReference type="EMBL" id="FNKL01000004">
    <property type="protein sequence ID" value="SDR13200.1"/>
    <property type="molecule type" value="Genomic_DNA"/>
</dbReference>
<name>A0A1H1GJ21_9FLAO</name>